<gene>
    <name evidence="1" type="ORF">PAPYR_13398</name>
</gene>
<protein>
    <submittedName>
        <fullName evidence="1">Uncharacterized protein</fullName>
    </submittedName>
</protein>
<evidence type="ECO:0000313" key="1">
    <source>
        <dbReference type="EMBL" id="KAJ4452447.1"/>
    </source>
</evidence>
<reference evidence="1" key="1">
    <citation type="journal article" date="2022" name="bioRxiv">
        <title>Genomics of Preaxostyla Flagellates Illuminates Evolutionary Transitions and the Path Towards Mitochondrial Loss.</title>
        <authorList>
            <person name="Novak L.V.F."/>
            <person name="Treitli S.C."/>
            <person name="Pyrih J."/>
            <person name="Halakuc P."/>
            <person name="Pipaliya S.V."/>
            <person name="Vacek V."/>
            <person name="Brzon O."/>
            <person name="Soukal P."/>
            <person name="Eme L."/>
            <person name="Dacks J.B."/>
            <person name="Karnkowska A."/>
            <person name="Elias M."/>
            <person name="Hampl V."/>
        </authorList>
    </citation>
    <scope>NUCLEOTIDE SEQUENCE</scope>
    <source>
        <strain evidence="1">RCP-MX</strain>
    </source>
</reference>
<sequence>METYDQYGSPVTPVSVGALPFPGSGRAPVTGCSGVHGISHTYLTHCWCWDRACTSNLAHLPPPPFPKTPRRPQFRAFICLWHPKVRENDAHGASFSPVRGRWGRAPVLPPQVGCPPPHHRHLRRVVDFSPYRHCS</sequence>
<name>A0ABQ8U4G2_9EUKA</name>
<dbReference type="EMBL" id="JAPMOS010000507">
    <property type="protein sequence ID" value="KAJ4452447.1"/>
    <property type="molecule type" value="Genomic_DNA"/>
</dbReference>
<proteinExistence type="predicted"/>
<accession>A0ABQ8U4G2</accession>
<evidence type="ECO:0000313" key="2">
    <source>
        <dbReference type="Proteomes" id="UP001141327"/>
    </source>
</evidence>
<dbReference type="Proteomes" id="UP001141327">
    <property type="component" value="Unassembled WGS sequence"/>
</dbReference>
<keyword evidence="2" id="KW-1185">Reference proteome</keyword>
<comment type="caution">
    <text evidence="1">The sequence shown here is derived from an EMBL/GenBank/DDBJ whole genome shotgun (WGS) entry which is preliminary data.</text>
</comment>
<organism evidence="1 2">
    <name type="scientific">Paratrimastix pyriformis</name>
    <dbReference type="NCBI Taxonomy" id="342808"/>
    <lineage>
        <taxon>Eukaryota</taxon>
        <taxon>Metamonada</taxon>
        <taxon>Preaxostyla</taxon>
        <taxon>Paratrimastigidae</taxon>
        <taxon>Paratrimastix</taxon>
    </lineage>
</organism>